<keyword evidence="6" id="KW-0326">Glycosidase</keyword>
<dbReference type="EMBL" id="LSRQ01000780">
    <property type="protein sequence ID" value="OAY80833.1"/>
    <property type="molecule type" value="Genomic_DNA"/>
</dbReference>
<dbReference type="GO" id="GO:0008422">
    <property type="term" value="F:beta-glucosidase activity"/>
    <property type="evidence" value="ECO:0007669"/>
    <property type="project" value="TreeGrafter"/>
</dbReference>
<dbReference type="GO" id="GO:0033907">
    <property type="term" value="F:beta-D-fucosidase activity"/>
    <property type="evidence" value="ECO:0007669"/>
    <property type="project" value="UniProtKB-ARBA"/>
</dbReference>
<evidence type="ECO:0000256" key="6">
    <source>
        <dbReference type="RuleBase" id="RU004468"/>
    </source>
</evidence>
<dbReference type="PROSITE" id="PS00572">
    <property type="entry name" value="GLYCOSYL_HYDROL_F1_1"/>
    <property type="match status" value="1"/>
</dbReference>
<evidence type="ECO:0000313" key="8">
    <source>
        <dbReference type="Proteomes" id="UP000092600"/>
    </source>
</evidence>
<keyword evidence="3 6" id="KW-0378">Hydrolase</keyword>
<dbReference type="Gene3D" id="3.20.20.80">
    <property type="entry name" value="Glycosidases"/>
    <property type="match status" value="6"/>
</dbReference>
<dbReference type="PANTHER" id="PTHR10353">
    <property type="entry name" value="GLYCOSYL HYDROLASE"/>
    <property type="match status" value="1"/>
</dbReference>
<evidence type="ECO:0000256" key="3">
    <source>
        <dbReference type="ARBA" id="ARBA00022801"/>
    </source>
</evidence>
<dbReference type="STRING" id="4615.A0A199VV19"/>
<gene>
    <name evidence="7" type="ORF">ACMD2_15220</name>
</gene>
<comment type="caution">
    <text evidence="7">The sequence shown here is derived from an EMBL/GenBank/DDBJ whole genome shotgun (WGS) entry which is preliminary data.</text>
</comment>
<dbReference type="InterPro" id="IPR017853">
    <property type="entry name" value="GH"/>
</dbReference>
<dbReference type="SUPFAM" id="SSF51445">
    <property type="entry name" value="(Trans)glycosidases"/>
    <property type="match status" value="3"/>
</dbReference>
<protein>
    <submittedName>
        <fullName evidence="7">Beta-glucosidase 12</fullName>
    </submittedName>
</protein>
<dbReference type="GO" id="GO:0004565">
    <property type="term" value="F:beta-galactosidase activity"/>
    <property type="evidence" value="ECO:0007669"/>
    <property type="project" value="UniProtKB-ARBA"/>
</dbReference>
<organism evidence="7 8">
    <name type="scientific">Ananas comosus</name>
    <name type="common">Pineapple</name>
    <name type="synonym">Ananas ananas</name>
    <dbReference type="NCBI Taxonomy" id="4615"/>
    <lineage>
        <taxon>Eukaryota</taxon>
        <taxon>Viridiplantae</taxon>
        <taxon>Streptophyta</taxon>
        <taxon>Embryophyta</taxon>
        <taxon>Tracheophyta</taxon>
        <taxon>Spermatophyta</taxon>
        <taxon>Magnoliopsida</taxon>
        <taxon>Liliopsida</taxon>
        <taxon>Poales</taxon>
        <taxon>Bromeliaceae</taxon>
        <taxon>Bromelioideae</taxon>
        <taxon>Ananas</taxon>
    </lineage>
</organism>
<proteinExistence type="inferred from homology"/>
<dbReference type="Pfam" id="PF00232">
    <property type="entry name" value="Glyco_hydro_1"/>
    <property type="match status" value="5"/>
</dbReference>
<evidence type="ECO:0000256" key="2">
    <source>
        <dbReference type="ARBA" id="ARBA00022729"/>
    </source>
</evidence>
<dbReference type="Proteomes" id="UP000092600">
    <property type="component" value="Unassembled WGS sequence"/>
</dbReference>
<dbReference type="InterPro" id="IPR033132">
    <property type="entry name" value="GH_1_N_CS"/>
</dbReference>
<evidence type="ECO:0000256" key="4">
    <source>
        <dbReference type="ARBA" id="ARBA00023157"/>
    </source>
</evidence>
<dbReference type="InterPro" id="IPR018120">
    <property type="entry name" value="Glyco_hydro_1_AS"/>
</dbReference>
<comment type="similarity">
    <text evidence="1">Belongs to the glycosyl hydrolase 1 family.</text>
</comment>
<evidence type="ECO:0000256" key="5">
    <source>
        <dbReference type="PROSITE-ProRule" id="PRU10055"/>
    </source>
</evidence>
<evidence type="ECO:0000256" key="1">
    <source>
        <dbReference type="ARBA" id="ARBA00010838"/>
    </source>
</evidence>
<dbReference type="PRINTS" id="PR00131">
    <property type="entry name" value="GLHYDRLASE1"/>
</dbReference>
<dbReference type="FunFam" id="3.20.20.80:FF:000020">
    <property type="entry name" value="Beta-glucosidase 12"/>
    <property type="match status" value="1"/>
</dbReference>
<dbReference type="AlphaFoldDB" id="A0A199VV19"/>
<feature type="active site" description="Nucleophile" evidence="5">
    <location>
        <position position="747"/>
    </location>
</feature>
<evidence type="ECO:0000313" key="7">
    <source>
        <dbReference type="EMBL" id="OAY80833.1"/>
    </source>
</evidence>
<dbReference type="PANTHER" id="PTHR10353:SF267">
    <property type="entry name" value="BETA-GLUCOSIDASE"/>
    <property type="match status" value="1"/>
</dbReference>
<keyword evidence="2" id="KW-0732">Signal</keyword>
<dbReference type="InterPro" id="IPR001360">
    <property type="entry name" value="Glyco_hydro_1"/>
</dbReference>
<dbReference type="PROSITE" id="PS00653">
    <property type="entry name" value="GLYCOSYL_HYDROL_F1_2"/>
    <property type="match status" value="1"/>
</dbReference>
<dbReference type="GO" id="GO:0005975">
    <property type="term" value="P:carbohydrate metabolic process"/>
    <property type="evidence" value="ECO:0007669"/>
    <property type="project" value="InterPro"/>
</dbReference>
<name>A0A199VV19_ANACO</name>
<reference evidence="7 8" key="1">
    <citation type="journal article" date="2016" name="DNA Res.">
        <title>The draft genome of MD-2 pineapple using hybrid error correction of long reads.</title>
        <authorList>
            <person name="Redwan R.M."/>
            <person name="Saidin A."/>
            <person name="Kumar S.V."/>
        </authorList>
    </citation>
    <scope>NUCLEOTIDE SEQUENCE [LARGE SCALE GENOMIC DNA]</scope>
    <source>
        <strain evidence="8">cv. MD2</strain>
        <tissue evidence="7">Leaf</tissue>
    </source>
</reference>
<keyword evidence="4" id="KW-1015">Disulfide bond</keyword>
<sequence>MNWYREDYKTYTDICFKEFGDRVKHWITFNEPWAYCTNGYGGGTDAPGRCTPSGPGNCKAGDSSTEPYTVCHHLILAHAAAVRHYHRNYKVIIINYVHTCWRSIYVHARLDYAVTIAKQNGTIGITLVTPWYVALSNKTADVDATQRVLDFTYGWFMDPLTRGEYPQDMRTYLGNRLPNFTKVESEYVNGSYDFIGVNYYDAFYAFALPLGASINSTYLNDSRGGTSFFYVYPQGLIDLLRYTKTNGKDKVDVRGYFIWSFLDDFEWGGGFNVRFGLHFVDFKDKLKRYWKKSACWYTDFLGKCMTCIKDNGACDTLNRTIFPHGFIFGASSSAYQYEGAVKEGGRGPSIWDTFTHTHPEKIADRTNGDVADDFYHRYKEDVARMKEMGLDAFRFSISWSRILPDGNGKVNEEGVRYYKQFINELVHNGIKPMVTLHHWDSPQALEDQYGGFLSPRIVEDYKSYTDICFKEFGDRVKHWITFNEPWAYCTNGYGGGTDAPGRCTPSGPGNCKAGDSSTEPYTVCHHLILAHAAAVRHYNEHYKAKQKGTIGITLVTPWFVPYTARGVDVDATQRVLDFMYGWLLIACRFMDPLTRGDYPQSMRTYLGHRLPSFTKEDSEMVKGTYDFIGINYYNAFYALQLPDSVSINSTYLNDSRTALTGNDLIIIQFPLIIFIQYHCLFIVIFIFIFLDFDSSILALIMAVVDPNNKPIGRQGGTSFFYIYPQGLLDLLQYTKNKYNNPPIYITENGVSELNNNSKPLKEALNDDDRVLYHVEHLGALYKAIRDETDKVDVRGYFVWSFLDDFEWGGGFKVRFGLHYVDFKDKLTRHWKKSACWYTDFLGKCMKCIPGTTGGSCDLGERRMLLVQSKQLPGWVHLRNLLFILPAQSEGAAMEGGKGPSIWDTFTHAHSDKIADRSNGDVADDLYHRYKGDVSIMKQIGMDAFRFSISWPRILPRKEDYVDYAEVCFKEFGDRVKHWITFNEPWSFCSFGYASGTSAPGRCSPWAGNCTAGDSGREPYTGTQKGKIGITLVSHWFIPYSDSKPDQDAAQRSLDFMFMDPLTRGDYPFSMKAIVGNRLPKFTEQQSELIKGSYDFIGLNYYTTNYAYSVPPSNGLHTSYTTDSQANTTGVDEFNIPSLPLKLALKDDIRWGGGYIYRFGLVFVDYNDGLKRCRKKSAQRIVDRTTGDVAVDFYHRYKVD</sequence>
<accession>A0A199VV19</accession>